<dbReference type="InterPro" id="IPR009663">
    <property type="entry name" value="PAP_PilO"/>
</dbReference>
<evidence type="ECO:0000313" key="7">
    <source>
        <dbReference type="Proteomes" id="UP000309937"/>
    </source>
</evidence>
<organism evidence="4 7">
    <name type="scientific">Escherichia coli</name>
    <dbReference type="NCBI Taxonomy" id="562"/>
    <lineage>
        <taxon>Bacteria</taxon>
        <taxon>Pseudomonadati</taxon>
        <taxon>Pseudomonadota</taxon>
        <taxon>Gammaproteobacteria</taxon>
        <taxon>Enterobacterales</taxon>
        <taxon>Enterobacteriaceae</taxon>
        <taxon>Escherichia</taxon>
    </lineage>
</organism>
<dbReference type="EMBL" id="LT985320">
    <property type="protein sequence ID" value="SPE07643.1"/>
    <property type="molecule type" value="Genomic_DNA"/>
</dbReference>
<dbReference type="Proteomes" id="UP000281900">
    <property type="component" value="Plasmid pE2863-1"/>
</dbReference>
<reference evidence="1" key="1">
    <citation type="journal article" date="2014" name="J. Antimicrob. Chemother.">
        <title>Nucleotide sequences of 16 transmissible plasmids identified in nine multidrug-resistant Escherichia coli isolates expressing an ESBL phenotype isolated from food-producing animals and healthy humans.</title>
        <authorList>
            <person name="Wang J."/>
            <person name="Stephan R."/>
            <person name="Power K."/>
            <person name="Yan Q."/>
            <person name="Hachler H."/>
            <person name="Fanning S."/>
        </authorList>
    </citation>
    <scope>NUCLEOTIDE SEQUENCE</scope>
    <source>
        <strain evidence="1">Human-2332</strain>
        <plasmid evidence="1">pH2332-107</plasmid>
    </source>
</reference>
<dbReference type="Pfam" id="PF06864">
    <property type="entry name" value="PAP_PilO"/>
    <property type="match status" value="1"/>
</dbReference>
<dbReference type="EMBL" id="KJ484627">
    <property type="protein sequence ID" value="AIF77587.1"/>
    <property type="molecule type" value="Genomic_DNA"/>
</dbReference>
<dbReference type="Proteomes" id="UP000309937">
    <property type="component" value="Unassembled WGS sequence"/>
</dbReference>
<evidence type="ECO:0000313" key="2">
    <source>
        <dbReference type="EMBL" id="BBF56866.1"/>
    </source>
</evidence>
<sequence>MTDISPTGRQVFPLTAGRNVFLAGLEWKTLPSQYRHARDFARAQKADLFLACQYLSNEDADTHTMVATVSRRILPGKPRQCFSLALLILPLLEHGGYAITELTLPGETPRYSFVSVVDGVLVSDLVGSGEEVREARDTFLSINTEPTQGWIHYAPAAFSAGDQNQHLPLASLTGSGKHPAAARLNPVSRGPQFITVSLIIALLGTAWYGWQYYERWQTEKAAQAAVARQATEERITPPWPGLPETDAFIRGCADIWTSLPLSAAGWRYSLAECSTDGGSGNLRASYTNTAGATVTDFIRRISDMTDSRPFIVMPEGKTGGIGLPVTFRLSENAVTVDALPETAVLQERLTSLAQSMQLKLDWQEVNNSLTDENGQIIQPPWKEYDLQMQTTLPAHHLAERLKEPSVRFISVTRQLENGRFHYQFTGKYYAR</sequence>
<name>A0A066QAY3_ECOLX</name>
<geneLocation type="plasmid" evidence="3">
    <name>RCS85_pII</name>
</geneLocation>
<geneLocation type="plasmid" evidence="4">
    <name>unnamed2</name>
</geneLocation>
<reference evidence="2 5" key="4">
    <citation type="submission" date="2018-07" db="EMBL/GenBank/DDBJ databases">
        <title>Genomic analysis of colistin resistant EHEC isolated from cattle in Japan.</title>
        <authorList>
            <person name="Kusumoto M."/>
            <person name="Misumi W."/>
            <person name="Ogura Y."/>
            <person name="Hayashi T."/>
            <person name="Akiba M."/>
        </authorList>
    </citation>
    <scope>NUCLEOTIDE SEQUENCE [LARGE SCALE GENOMIC DNA]</scope>
    <source>
        <strain evidence="2 5">E2863</strain>
        <plasmid evidence="2 5">pE2863-1</plasmid>
    </source>
</reference>
<geneLocation type="plasmid" evidence="1">
    <name>pH2332-107</name>
</geneLocation>
<accession>A0A066QAY3</accession>
<protein>
    <submittedName>
        <fullName evidence="1 4">Pilus assembly protein</fullName>
    </submittedName>
    <submittedName>
        <fullName evidence="3">Putative Pilin accessory protein</fullName>
    </submittedName>
</protein>
<evidence type="ECO:0000313" key="5">
    <source>
        <dbReference type="Proteomes" id="UP000281900"/>
    </source>
</evidence>
<reference evidence="4 7" key="5">
    <citation type="submission" date="2018-12" db="EMBL/GenBank/DDBJ databases">
        <title>Food and Water Safety Consortium.</title>
        <authorList>
            <person name="Tyson S."/>
            <person name="Peterson C.-L."/>
            <person name="Olson A."/>
            <person name="Tyler S."/>
            <person name="Cabral J."/>
            <person name="Lynch T."/>
            <person name="Knox N."/>
            <person name="Van Domselaar G."/>
            <person name="Graham M."/>
        </authorList>
    </citation>
    <scope>NUCLEOTIDE SEQUENCE [LARGE SCALE GENOMIC DNA]</scope>
    <source>
        <strain evidence="4 7">FWSEC0118</strain>
        <plasmid evidence="4">unnamed2</plasmid>
    </source>
</reference>
<dbReference type="AlphaFoldDB" id="A0A066QAY3"/>
<evidence type="ECO:0000313" key="3">
    <source>
        <dbReference type="EMBL" id="SPE07643.1"/>
    </source>
</evidence>
<dbReference type="EMBL" id="RRGJ01000135">
    <property type="protein sequence ID" value="TJQ05924.1"/>
    <property type="molecule type" value="Genomic_DNA"/>
</dbReference>
<dbReference type="RefSeq" id="WP_000129889.1">
    <property type="nucleotide sequence ID" value="NC_025138.1"/>
</dbReference>
<evidence type="ECO:0000313" key="1">
    <source>
        <dbReference type="EMBL" id="AIF77587.1"/>
    </source>
</evidence>
<dbReference type="EMBL" id="AP018803">
    <property type="protein sequence ID" value="BBF56866.1"/>
    <property type="molecule type" value="Genomic_DNA"/>
</dbReference>
<geneLocation type="plasmid" evidence="2 5">
    <name>pE2863-1</name>
</geneLocation>
<gene>
    <name evidence="3" type="primary">pilO</name>
    <name evidence="4" type="ORF">C9Z68_26755</name>
    <name evidence="2" type="ORF">E2863_05461</name>
    <name evidence="3" type="ORF">RCS85_PII0069</name>
</gene>
<evidence type="ECO:0000313" key="6">
    <source>
        <dbReference type="Proteomes" id="UP000309889"/>
    </source>
</evidence>
<geneLocation type="plasmid" evidence="6">
    <name>rcs85_pii</name>
</geneLocation>
<reference evidence="6" key="3">
    <citation type="submission" date="2018-02" db="EMBL/GenBank/DDBJ databases">
        <authorList>
            <person name="Cea G.-C."/>
            <person name="William W."/>
        </authorList>
    </citation>
    <scope>NUCLEOTIDE SEQUENCE [LARGE SCALE GENOMIC DNA]</scope>
    <source>
        <strain evidence="6">ECOR 3</strain>
        <plasmid evidence="6">rcs85_pii</plasmid>
    </source>
</reference>
<proteinExistence type="predicted"/>
<keyword evidence="4" id="KW-0614">Plasmid</keyword>
<reference evidence="3" key="2">
    <citation type="submission" date="2018-02" db="EMBL/GenBank/DDBJ databases">
        <authorList>
            <person name="Cohen D.B."/>
            <person name="Kent A.D."/>
        </authorList>
    </citation>
    <scope>NUCLEOTIDE SEQUENCE</scope>
    <source>
        <strain evidence="3">ECOR 3</strain>
    </source>
</reference>
<evidence type="ECO:0000313" key="4">
    <source>
        <dbReference type="EMBL" id="TJQ05924.1"/>
    </source>
</evidence>
<dbReference type="PATRIC" id="fig|562.6983.peg.1779"/>
<dbReference type="Proteomes" id="UP000309889">
    <property type="component" value="Plasmid RCS85_pII"/>
</dbReference>